<dbReference type="SUPFAM" id="SSF51905">
    <property type="entry name" value="FAD/NAD(P)-binding domain"/>
    <property type="match status" value="1"/>
</dbReference>
<dbReference type="GO" id="GO:0050660">
    <property type="term" value="F:flavin adenine dinucleotide binding"/>
    <property type="evidence" value="ECO:0007669"/>
    <property type="project" value="UniProtKB-UniRule"/>
</dbReference>
<comment type="function">
    <text evidence="10">Catalyzes the last two steps in the biosynthesis of 5-methylaminomethyl-2-thiouridine (mnm(5)s(2)U) at the wobble position (U34) in tRNA. Catalyzes the FAD-dependent demodification of cmnm(5)s(2)U34 to nm(5)s(2)U34, followed by the transfer of a methyl group from S-adenosyl-L-methionine to nm(5)s(2)U34, to form mnm(5)s(2)U34.</text>
</comment>
<dbReference type="Gene3D" id="3.50.50.60">
    <property type="entry name" value="FAD/NAD(P)-binding domain"/>
    <property type="match status" value="1"/>
</dbReference>
<keyword evidence="8 10" id="KW-0560">Oxidoreductase</keyword>
<keyword evidence="5 10" id="KW-0949">S-adenosyl-L-methionine</keyword>
<dbReference type="AlphaFoldDB" id="A0A4S2H8R7"/>
<dbReference type="NCBIfam" id="NF033855">
    <property type="entry name" value="tRNA_MNMC2"/>
    <property type="match status" value="1"/>
</dbReference>
<dbReference type="GO" id="GO:0032259">
    <property type="term" value="P:methylation"/>
    <property type="evidence" value="ECO:0007669"/>
    <property type="project" value="UniProtKB-KW"/>
</dbReference>
<dbReference type="InterPro" id="IPR008471">
    <property type="entry name" value="MnmC-like_methylTransf"/>
</dbReference>
<dbReference type="EC" id="2.1.1.61" evidence="10"/>
<comment type="cofactor">
    <cofactor evidence="10">
        <name>FAD</name>
        <dbReference type="ChEBI" id="CHEBI:57692"/>
    </cofactor>
</comment>
<accession>A0A4S2H8R7</accession>
<dbReference type="InterPro" id="IPR029063">
    <property type="entry name" value="SAM-dependent_MTases_sf"/>
</dbReference>
<evidence type="ECO:0000256" key="3">
    <source>
        <dbReference type="ARBA" id="ARBA00022630"/>
    </source>
</evidence>
<dbReference type="EC" id="1.5.-.-" evidence="10"/>
<evidence type="ECO:0000256" key="9">
    <source>
        <dbReference type="ARBA" id="ARBA00023268"/>
    </source>
</evidence>
<reference evidence="13 14" key="1">
    <citation type="journal article" date="2013" name="Int. J. Syst. Evol. Microbiol.">
        <title>Marinicauda pacifica gen. nov., sp. nov., a prosthecate alphaproteobacterium of the family Hyphomonadaceae isolated from deep seawater.</title>
        <authorList>
            <person name="Zhang X.Y."/>
            <person name="Li G.W."/>
            <person name="Wang C.S."/>
            <person name="Zhang Y.J."/>
            <person name="Xu X.W."/>
            <person name="Li H."/>
            <person name="Liu A."/>
            <person name="Liu C."/>
            <person name="Xie B.B."/>
            <person name="Qin Q.L."/>
            <person name="Xu Z."/>
            <person name="Chen X.L."/>
            <person name="Zhou B.C."/>
            <person name="Zhang Y.Z."/>
        </authorList>
    </citation>
    <scope>NUCLEOTIDE SEQUENCE [LARGE SCALE GENOMIC DNA]</scope>
    <source>
        <strain evidence="13 14">P-1 km-3</strain>
    </source>
</reference>
<dbReference type="InterPro" id="IPR036188">
    <property type="entry name" value="FAD/NAD-bd_sf"/>
</dbReference>
<evidence type="ECO:0000259" key="11">
    <source>
        <dbReference type="Pfam" id="PF01266"/>
    </source>
</evidence>
<keyword evidence="7 10" id="KW-0274">FAD</keyword>
<keyword evidence="2 10" id="KW-0489">Methyltransferase</keyword>
<dbReference type="RefSeq" id="WP_135945320.1">
    <property type="nucleotide sequence ID" value="NZ_BMEI01000003.1"/>
</dbReference>
<dbReference type="HAMAP" id="MF_01102">
    <property type="entry name" value="MnmC"/>
    <property type="match status" value="1"/>
</dbReference>
<keyword evidence="1 10" id="KW-0963">Cytoplasm</keyword>
<dbReference type="GO" id="GO:0005737">
    <property type="term" value="C:cytoplasm"/>
    <property type="evidence" value="ECO:0007669"/>
    <property type="project" value="UniProtKB-SubCell"/>
</dbReference>
<dbReference type="InterPro" id="IPR017610">
    <property type="entry name" value="tRNA_S-uridine_synth_MnmC_C"/>
</dbReference>
<dbReference type="InterPro" id="IPR006076">
    <property type="entry name" value="FAD-dep_OxRdtase"/>
</dbReference>
<evidence type="ECO:0000256" key="8">
    <source>
        <dbReference type="ARBA" id="ARBA00023002"/>
    </source>
</evidence>
<dbReference type="Pfam" id="PF01266">
    <property type="entry name" value="DAO"/>
    <property type="match status" value="1"/>
</dbReference>
<comment type="caution">
    <text evidence="13">The sequence shown here is derived from an EMBL/GenBank/DDBJ whole genome shotgun (WGS) entry which is preliminary data.</text>
</comment>
<dbReference type="Proteomes" id="UP000305451">
    <property type="component" value="Unassembled WGS sequence"/>
</dbReference>
<evidence type="ECO:0000256" key="5">
    <source>
        <dbReference type="ARBA" id="ARBA00022691"/>
    </source>
</evidence>
<evidence type="ECO:0000256" key="6">
    <source>
        <dbReference type="ARBA" id="ARBA00022694"/>
    </source>
</evidence>
<comment type="similarity">
    <text evidence="10">In the C-terminal section; belongs to the DAO family.</text>
</comment>
<dbReference type="Gene3D" id="3.30.9.10">
    <property type="entry name" value="D-Amino Acid Oxidase, subunit A, domain 2"/>
    <property type="match status" value="1"/>
</dbReference>
<dbReference type="InterPro" id="IPR023032">
    <property type="entry name" value="tRNA_MAMT_biosynth_bifunc_MnmC"/>
</dbReference>
<feature type="region of interest" description="FAD-dependent cmnm(5)s(2)U34 oxidoreductase" evidence="10">
    <location>
        <begin position="261"/>
        <end position="639"/>
    </location>
</feature>
<evidence type="ECO:0000256" key="2">
    <source>
        <dbReference type="ARBA" id="ARBA00022603"/>
    </source>
</evidence>
<dbReference type="Gene3D" id="3.40.50.150">
    <property type="entry name" value="Vaccinia Virus protein VP39"/>
    <property type="match status" value="1"/>
</dbReference>
<protein>
    <recommendedName>
        <fullName evidence="10">tRNA 5-methylaminomethyl-2-thiouridine biosynthesis bifunctional protein MnmC</fullName>
        <shortName evidence="10">tRNA mnm(5)s(2)U biosynthesis bifunctional protein</shortName>
    </recommendedName>
    <domain>
        <recommendedName>
            <fullName evidence="10">tRNA (mnm(5)s(2)U34)-methyltransferase</fullName>
            <ecNumber evidence="10">2.1.1.61</ecNumber>
        </recommendedName>
    </domain>
    <domain>
        <recommendedName>
            <fullName evidence="10">FAD-dependent cmnm(5)s(2)U34 oxidoreductase</fullName>
            <ecNumber evidence="10">1.5.-.-</ecNumber>
        </recommendedName>
    </domain>
</protein>
<keyword evidence="9 10" id="KW-0511">Multifunctional enzyme</keyword>
<proteinExistence type="inferred from homology"/>
<gene>
    <name evidence="10" type="primary">mnmC</name>
    <name evidence="13" type="ORF">E5162_11035</name>
</gene>
<sequence>MNGSTLFLASPELDWSPDGPRARQVEDVYFSVEDGLEEARAVFLAGCSLPDGFAGRERYTIAEMGFGTGLNFLAAWDMFRRTAPAGSRLHFVTLEGYPLRAEDAARALAPFGSLAELRDALIAAWPSPRKGAHRRIFDQGRVTLTVFQDDALSALENMELTADAWFLDGFAPAKNPDMWSPAVCAEIARLSRPGTRAATFTVAGAVRRGLAAAGFAVSKVPGYGRKRERLEAVFEGKAAVGTPSRAALPRLAQDEGPIAIVGGGIAAASLVHALRLRGRTAQVFAEDGLCAGASGAPRGLLSPRLEAADRPHVRATLAAFEYARALYGPQPGFTASGLLRAATDDAETARLSRLAQMLGSGYEAVSENDAASLTGLDADTAGRLHGLWIEDAGHFDPAGLVHALFGEQGVQARRVDTLERAGDAWILRDRAGAVLSEASTVVLAPGAGLSAFEAAARVSVEHTAGRIALFPAAERVPSAPIAWGHYAAPLEGPGLLVGATHLRGSDSGDPLEACEALAEGLAEHLPEIASTLGQGQSGWGGVRAAFADRLPATGGVPGSRFDDILLDHAKGGPLPEGRTQCLQPGLAVLGGFGARGFAHAPLLAEALASDLCGDPSPLELAGRQTLHPARFALRALRRK</sequence>
<comment type="similarity">
    <text evidence="10">In the N-terminal section; belongs to the methyltransferase superfamily. tRNA (mnm(5)s(2)U34)-methyltransferase family.</text>
</comment>
<dbReference type="PANTHER" id="PTHR13847">
    <property type="entry name" value="SARCOSINE DEHYDROGENASE-RELATED"/>
    <property type="match status" value="1"/>
</dbReference>
<dbReference type="OrthoDB" id="9786494at2"/>
<dbReference type="GO" id="GO:0004808">
    <property type="term" value="F:tRNA (5-methylaminomethyl-2-thiouridylate)(34)-methyltransferase activity"/>
    <property type="evidence" value="ECO:0007669"/>
    <property type="project" value="UniProtKB-EC"/>
</dbReference>
<dbReference type="Pfam" id="PF05430">
    <property type="entry name" value="Methyltransf_30"/>
    <property type="match status" value="1"/>
</dbReference>
<organism evidence="13 14">
    <name type="scientific">Marinicauda pacifica</name>
    <dbReference type="NCBI Taxonomy" id="1133559"/>
    <lineage>
        <taxon>Bacteria</taxon>
        <taxon>Pseudomonadati</taxon>
        <taxon>Pseudomonadota</taxon>
        <taxon>Alphaproteobacteria</taxon>
        <taxon>Maricaulales</taxon>
        <taxon>Maricaulaceae</taxon>
        <taxon>Marinicauda</taxon>
    </lineage>
</organism>
<keyword evidence="14" id="KW-1185">Reference proteome</keyword>
<keyword evidence="3 10" id="KW-0285">Flavoprotein</keyword>
<dbReference type="InterPro" id="IPR047785">
    <property type="entry name" value="tRNA_MNMC2"/>
</dbReference>
<keyword evidence="6 10" id="KW-0819">tRNA processing</keyword>
<comment type="catalytic activity">
    <reaction evidence="10">
        <text>5-aminomethyl-2-thiouridine(34) in tRNA + S-adenosyl-L-methionine = 5-methylaminomethyl-2-thiouridine(34) in tRNA + S-adenosyl-L-homocysteine + H(+)</text>
        <dbReference type="Rhea" id="RHEA:19569"/>
        <dbReference type="Rhea" id="RHEA-COMP:10195"/>
        <dbReference type="Rhea" id="RHEA-COMP:10197"/>
        <dbReference type="ChEBI" id="CHEBI:15378"/>
        <dbReference type="ChEBI" id="CHEBI:57856"/>
        <dbReference type="ChEBI" id="CHEBI:59789"/>
        <dbReference type="ChEBI" id="CHEBI:74454"/>
        <dbReference type="ChEBI" id="CHEBI:74455"/>
        <dbReference type="EC" id="2.1.1.61"/>
    </reaction>
</comment>
<evidence type="ECO:0000256" key="7">
    <source>
        <dbReference type="ARBA" id="ARBA00022827"/>
    </source>
</evidence>
<feature type="domain" description="FAD dependent oxidoreductase" evidence="11">
    <location>
        <begin position="258"/>
        <end position="608"/>
    </location>
</feature>
<dbReference type="GO" id="GO:0016645">
    <property type="term" value="F:oxidoreductase activity, acting on the CH-NH group of donors"/>
    <property type="evidence" value="ECO:0007669"/>
    <property type="project" value="InterPro"/>
</dbReference>
<feature type="domain" description="MnmC-like methyltransferase" evidence="12">
    <location>
        <begin position="114"/>
        <end position="233"/>
    </location>
</feature>
<dbReference type="NCBIfam" id="TIGR03197">
    <property type="entry name" value="MnmC_Cterm"/>
    <property type="match status" value="1"/>
</dbReference>
<evidence type="ECO:0000256" key="1">
    <source>
        <dbReference type="ARBA" id="ARBA00022490"/>
    </source>
</evidence>
<dbReference type="PANTHER" id="PTHR13847:SF283">
    <property type="entry name" value="TRNA 5-METHYLAMINOMETHYL-2-THIOURIDINE BIOSYNTHESIS BIFUNCTIONAL PROTEIN MNMC"/>
    <property type="match status" value="1"/>
</dbReference>
<evidence type="ECO:0000313" key="13">
    <source>
        <dbReference type="EMBL" id="TGY92186.1"/>
    </source>
</evidence>
<dbReference type="EMBL" id="SRXV01000003">
    <property type="protein sequence ID" value="TGY92186.1"/>
    <property type="molecule type" value="Genomic_DNA"/>
</dbReference>
<name>A0A4S2H8R7_9PROT</name>
<evidence type="ECO:0000256" key="10">
    <source>
        <dbReference type="HAMAP-Rule" id="MF_01102"/>
    </source>
</evidence>
<keyword evidence="4 10" id="KW-0808">Transferase</keyword>
<evidence type="ECO:0000259" key="12">
    <source>
        <dbReference type="Pfam" id="PF05430"/>
    </source>
</evidence>
<dbReference type="GO" id="GO:0002097">
    <property type="term" value="P:tRNA wobble base modification"/>
    <property type="evidence" value="ECO:0007669"/>
    <property type="project" value="UniProtKB-UniRule"/>
</dbReference>
<comment type="subcellular location">
    <subcellularLocation>
        <location evidence="10">Cytoplasm</location>
    </subcellularLocation>
</comment>
<feature type="region of interest" description="tRNA (mnm(5)s(2)U34)-methyltransferase" evidence="10">
    <location>
        <begin position="1"/>
        <end position="235"/>
    </location>
</feature>
<evidence type="ECO:0000256" key="4">
    <source>
        <dbReference type="ARBA" id="ARBA00022679"/>
    </source>
</evidence>
<evidence type="ECO:0000313" key="14">
    <source>
        <dbReference type="Proteomes" id="UP000305451"/>
    </source>
</evidence>